<dbReference type="HOGENOM" id="CLU_1144298_0_0_1"/>
<feature type="region of interest" description="Disordered" evidence="1">
    <location>
        <begin position="187"/>
        <end position="210"/>
    </location>
</feature>
<evidence type="ECO:0000256" key="2">
    <source>
        <dbReference type="SAM" id="Phobius"/>
    </source>
</evidence>
<keyword evidence="2" id="KW-0472">Membrane</keyword>
<keyword evidence="2" id="KW-0812">Transmembrane</keyword>
<gene>
    <name evidence="3" type="primary">AlNc14C40G3422</name>
    <name evidence="3" type="ORF">ALNC14_039200</name>
</gene>
<sequence>MGSYLAIANDTPYDSHCKVTVDHKALAIGLGVAAFLVTLVTSLGVGLLVGGVSGAVALTAGITLGGGGTLLAAFTGPAFQVTALAAKANNISPFTLASASGIRSELAHKKYVLIRAGERHVYGKYSLGLLRQAVCARPIILSSTEVTVEYIAAHMIWSGYTVDSTNTYRIQKLKSEHTVKNYRVTCQPPGTKKDSSGQITSPLSSNFLPTTTQPLPTGQYGLQPQLGVPIEPVHRHLVANQTN</sequence>
<keyword evidence="2" id="KW-1133">Transmembrane helix</keyword>
<dbReference type="AlphaFoldDB" id="F0W9G3"/>
<feature type="transmembrane region" description="Helical" evidence="2">
    <location>
        <begin position="25"/>
        <end position="49"/>
    </location>
</feature>
<dbReference type="EMBL" id="FR824085">
    <property type="protein sequence ID" value="CCA17777.1"/>
    <property type="molecule type" value="Genomic_DNA"/>
</dbReference>
<reference evidence="3" key="1">
    <citation type="journal article" date="2011" name="PLoS Biol.">
        <title>Gene gain and loss during evolution of obligate parasitism in the white rust pathogen of Arabidopsis thaliana.</title>
        <authorList>
            <person name="Kemen E."/>
            <person name="Gardiner A."/>
            <person name="Schultz-Larsen T."/>
            <person name="Kemen A.C."/>
            <person name="Balmuth A.L."/>
            <person name="Robert-Seilaniantz A."/>
            <person name="Bailey K."/>
            <person name="Holub E."/>
            <person name="Studholme D.J."/>
            <person name="Maclean D."/>
            <person name="Jones J.D."/>
        </authorList>
    </citation>
    <scope>NUCLEOTIDE SEQUENCE</scope>
</reference>
<protein>
    <submittedName>
        <fullName evidence="3">AlNc14C40G3422 protein</fullName>
    </submittedName>
</protein>
<name>F0W9G3_9STRA</name>
<proteinExistence type="predicted"/>
<feature type="transmembrane region" description="Helical" evidence="2">
    <location>
        <begin position="55"/>
        <end position="74"/>
    </location>
</feature>
<reference evidence="3" key="2">
    <citation type="submission" date="2011-02" db="EMBL/GenBank/DDBJ databases">
        <authorList>
            <person name="MacLean D."/>
        </authorList>
    </citation>
    <scope>NUCLEOTIDE SEQUENCE</scope>
</reference>
<accession>F0W9G3</accession>
<feature type="compositionally biased region" description="Polar residues" evidence="1">
    <location>
        <begin position="196"/>
        <end position="207"/>
    </location>
</feature>
<organism evidence="3">
    <name type="scientific">Albugo laibachii Nc14</name>
    <dbReference type="NCBI Taxonomy" id="890382"/>
    <lineage>
        <taxon>Eukaryota</taxon>
        <taxon>Sar</taxon>
        <taxon>Stramenopiles</taxon>
        <taxon>Oomycota</taxon>
        <taxon>Peronosporomycetes</taxon>
        <taxon>Albuginales</taxon>
        <taxon>Albuginaceae</taxon>
        <taxon>Albugo</taxon>
    </lineage>
</organism>
<evidence type="ECO:0000256" key="1">
    <source>
        <dbReference type="SAM" id="MobiDB-lite"/>
    </source>
</evidence>
<evidence type="ECO:0000313" key="3">
    <source>
        <dbReference type="EMBL" id="CCA17777.1"/>
    </source>
</evidence>